<reference evidence="1" key="1">
    <citation type="submission" date="2022-10" db="EMBL/GenBank/DDBJ databases">
        <title>Tapping the CABI collections for fungal endophytes: first genome assemblies for Collariella, Neodidymelliopsis, Ascochyta clinopodiicola, Didymella pomorum, Didymosphaeria variabile, Neocosmospora piperis and Neocucurbitaria cava.</title>
        <authorList>
            <person name="Hill R."/>
        </authorList>
    </citation>
    <scope>NUCLEOTIDE SEQUENCE</scope>
    <source>
        <strain evidence="1">IMI 355091</strain>
    </source>
</reference>
<comment type="caution">
    <text evidence="1">The sequence shown here is derived from an EMBL/GenBank/DDBJ whole genome shotgun (WGS) entry which is preliminary data.</text>
</comment>
<gene>
    <name evidence="1" type="ORF">N0V91_004023</name>
</gene>
<name>A0A9W8ZEY8_9PLEO</name>
<dbReference type="EMBL" id="JAPEVA010000022">
    <property type="protein sequence ID" value="KAJ4407141.1"/>
    <property type="molecule type" value="Genomic_DNA"/>
</dbReference>
<accession>A0A9W8ZEY8</accession>
<evidence type="ECO:0000313" key="2">
    <source>
        <dbReference type="Proteomes" id="UP001140510"/>
    </source>
</evidence>
<organism evidence="1 2">
    <name type="scientific">Didymella pomorum</name>
    <dbReference type="NCBI Taxonomy" id="749634"/>
    <lineage>
        <taxon>Eukaryota</taxon>
        <taxon>Fungi</taxon>
        <taxon>Dikarya</taxon>
        <taxon>Ascomycota</taxon>
        <taxon>Pezizomycotina</taxon>
        <taxon>Dothideomycetes</taxon>
        <taxon>Pleosporomycetidae</taxon>
        <taxon>Pleosporales</taxon>
        <taxon>Pleosporineae</taxon>
        <taxon>Didymellaceae</taxon>
        <taxon>Didymella</taxon>
    </lineage>
</organism>
<dbReference type="OrthoDB" id="3692530at2759"/>
<dbReference type="Proteomes" id="UP001140510">
    <property type="component" value="Unassembled WGS sequence"/>
</dbReference>
<sequence>MASTKPSKTLLKKLKNANIRVTSPSSVSYQINPVRELKCPIAHYLPPAGQYYDQKVLESVFRGTDPNKACVLCWNIKIAGQVCKCRKKCILCGSNHYVANCLKVYASVKWWRDHGRRPRKKAQLRPSLGERAYLVVAGVYKDWEGLEDPVVVNLEHPVVKAFYKGKDASCALTELPGKLRPTPTVAAIDSHIGPGADEASSTTALGVTIGSAPALTSVQAFTGELESHRDLNISAVSTKEANNVEDESCTSSVSLKEHDSFLTDLLEDTWQPSTYHEGTLYATVTPLSMRLAMATAQHSSTFKQATASAGNDVRADLDSRLQIRSPQRDIPGGFRSLSECDIPLGHSNGADQGHRVGKGCGECHGELQKAREEIRAR</sequence>
<evidence type="ECO:0000313" key="1">
    <source>
        <dbReference type="EMBL" id="KAJ4407141.1"/>
    </source>
</evidence>
<dbReference type="AlphaFoldDB" id="A0A9W8ZEY8"/>
<protein>
    <submittedName>
        <fullName evidence="1">Uncharacterized protein</fullName>
    </submittedName>
</protein>
<proteinExistence type="predicted"/>
<keyword evidence="2" id="KW-1185">Reference proteome</keyword>